<dbReference type="Proteomes" id="UP000002715">
    <property type="component" value="Chromosome"/>
</dbReference>
<dbReference type="PANTHER" id="PTHR43685:SF2">
    <property type="entry name" value="GLYCOSYLTRANSFERASE 2-LIKE DOMAIN-CONTAINING PROTEIN"/>
    <property type="match status" value="1"/>
</dbReference>
<accession>Q319Q2</accession>
<sequence>MNIFFSIIIPVFNRPFEILEAFESIKLQKKSNIEVLVIDDSNDDTSKNISDFIYLNSSIKIKHIKPTKRAGVSKSRNIGIISSIGNVILFLDSDDKLIIGALDHVEKAFIKYKNLDLYFGSCIYKSSRSNHYSDKQLPKIGYYSDYIKSINQPEMLPAFRCESEIRNNFLYDESLTGFEHILYLRILKNGGIFYRDPNFVRLYDDEGDDRLCISNPKNYKNMRKGYLKLIRIFGFDFCRYNIKILLLYFVKIIIYNRLIDHKRLLSISNILGILTIPVPKFFIKQLISFSKK</sequence>
<dbReference type="RefSeq" id="WP_011376879.1">
    <property type="nucleotide sequence ID" value="NC_007577.1"/>
</dbReference>
<protein>
    <recommendedName>
        <fullName evidence="1">Glycosyltransferase 2-like domain-containing protein</fullName>
    </recommendedName>
</protein>
<dbReference type="HOGENOM" id="CLU_025996_0_3_3"/>
<proteinExistence type="predicted"/>
<dbReference type="KEGG" id="pmi:PMT9312_1333"/>
<evidence type="ECO:0000313" key="2">
    <source>
        <dbReference type="EMBL" id="ABB50393.1"/>
    </source>
</evidence>
<dbReference type="AlphaFoldDB" id="Q319Q2"/>
<organism evidence="2 3">
    <name type="scientific">Prochlorococcus marinus (strain MIT 9312)</name>
    <dbReference type="NCBI Taxonomy" id="74546"/>
    <lineage>
        <taxon>Bacteria</taxon>
        <taxon>Bacillati</taxon>
        <taxon>Cyanobacteriota</taxon>
        <taxon>Cyanophyceae</taxon>
        <taxon>Synechococcales</taxon>
        <taxon>Prochlorococcaceae</taxon>
        <taxon>Prochlorococcus</taxon>
    </lineage>
</organism>
<dbReference type="Gene3D" id="3.90.550.10">
    <property type="entry name" value="Spore Coat Polysaccharide Biosynthesis Protein SpsA, Chain A"/>
    <property type="match status" value="1"/>
</dbReference>
<dbReference type="CDD" id="cd00761">
    <property type="entry name" value="Glyco_tranf_GTA_type"/>
    <property type="match status" value="1"/>
</dbReference>
<name>Q319Q2_PROM9</name>
<dbReference type="PANTHER" id="PTHR43685">
    <property type="entry name" value="GLYCOSYLTRANSFERASE"/>
    <property type="match status" value="1"/>
</dbReference>
<dbReference type="InterPro" id="IPR001173">
    <property type="entry name" value="Glyco_trans_2-like"/>
</dbReference>
<dbReference type="eggNOG" id="COG1216">
    <property type="taxonomic scope" value="Bacteria"/>
</dbReference>
<dbReference type="Pfam" id="PF00535">
    <property type="entry name" value="Glycos_transf_2"/>
    <property type="match status" value="1"/>
</dbReference>
<gene>
    <name evidence="2" type="ordered locus">PMT9312_1333</name>
</gene>
<dbReference type="InterPro" id="IPR050834">
    <property type="entry name" value="Glycosyltransf_2"/>
</dbReference>
<evidence type="ECO:0000313" key="3">
    <source>
        <dbReference type="Proteomes" id="UP000002715"/>
    </source>
</evidence>
<dbReference type="SUPFAM" id="SSF53448">
    <property type="entry name" value="Nucleotide-diphospho-sugar transferases"/>
    <property type="match status" value="1"/>
</dbReference>
<reference evidence="3" key="1">
    <citation type="submission" date="2005-07" db="EMBL/GenBank/DDBJ databases">
        <title>Complete sequence of Prochlorococcus marinus str. MIT 9312.</title>
        <authorList>
            <consortium name="US DOE Joint Genome Institute"/>
            <person name="Copeland A."/>
            <person name="Lucas S."/>
            <person name="Lapidus A."/>
            <person name="Barry K."/>
            <person name="Detter J.C."/>
            <person name="Glavina T."/>
            <person name="Hammon N."/>
            <person name="Israni S."/>
            <person name="Pitluck S."/>
            <person name="Thiel J."/>
            <person name="Schmutz J."/>
            <person name="Larimer F."/>
            <person name="Land M."/>
            <person name="Kyrpides N."/>
            <person name="Lykidis A."/>
            <person name="Richardson P."/>
        </authorList>
    </citation>
    <scope>NUCLEOTIDE SEQUENCE [LARGE SCALE GENOMIC DNA]</scope>
    <source>
        <strain evidence="3">MIT 9312</strain>
    </source>
</reference>
<dbReference type="STRING" id="74546.PMT9312_1333"/>
<feature type="domain" description="Glycosyltransferase 2-like" evidence="1">
    <location>
        <begin position="6"/>
        <end position="138"/>
    </location>
</feature>
<dbReference type="OrthoDB" id="450387at2"/>
<dbReference type="CAZy" id="GT2">
    <property type="family name" value="Glycosyltransferase Family 2"/>
</dbReference>
<evidence type="ECO:0000259" key="1">
    <source>
        <dbReference type="Pfam" id="PF00535"/>
    </source>
</evidence>
<dbReference type="InterPro" id="IPR029044">
    <property type="entry name" value="Nucleotide-diphossugar_trans"/>
</dbReference>
<dbReference type="EMBL" id="CP000111">
    <property type="protein sequence ID" value="ABB50393.1"/>
    <property type="molecule type" value="Genomic_DNA"/>
</dbReference>